<dbReference type="AlphaFoldDB" id="A0A1F8F6C1"/>
<gene>
    <name evidence="2" type="ORF">A3C61_01375</name>
</gene>
<feature type="domain" description="GIY-YIG" evidence="1">
    <location>
        <begin position="1"/>
        <end position="81"/>
    </location>
</feature>
<evidence type="ECO:0000259" key="1">
    <source>
        <dbReference type="PROSITE" id="PS50164"/>
    </source>
</evidence>
<dbReference type="Proteomes" id="UP000178908">
    <property type="component" value="Unassembled WGS sequence"/>
</dbReference>
<dbReference type="PROSITE" id="PS50164">
    <property type="entry name" value="GIY_YIG"/>
    <property type="match status" value="1"/>
</dbReference>
<dbReference type="SUPFAM" id="SSF82771">
    <property type="entry name" value="GIY-YIG endonuclease"/>
    <property type="match status" value="1"/>
</dbReference>
<sequence length="83" mass="9986">MFYTYVLKSSKNNKRYVGQTSKDVLNRLREHNVGSNKWTRANSPFILLHYEGWNTRTEAIKREHFLKSGQGRKWLDEKFNIPR</sequence>
<comment type="caution">
    <text evidence="2">The sequence shown here is derived from an EMBL/GenBank/DDBJ whole genome shotgun (WGS) entry which is preliminary data.</text>
</comment>
<name>A0A1F8F6C1_9BACT</name>
<reference evidence="2 3" key="1">
    <citation type="journal article" date="2016" name="Nat. Commun.">
        <title>Thousands of microbial genomes shed light on interconnected biogeochemical processes in an aquifer system.</title>
        <authorList>
            <person name="Anantharaman K."/>
            <person name="Brown C.T."/>
            <person name="Hug L.A."/>
            <person name="Sharon I."/>
            <person name="Castelle C.J."/>
            <person name="Probst A.J."/>
            <person name="Thomas B.C."/>
            <person name="Singh A."/>
            <person name="Wilkins M.J."/>
            <person name="Karaoz U."/>
            <person name="Brodie E.L."/>
            <person name="Williams K.H."/>
            <person name="Hubbard S.S."/>
            <person name="Banfield J.F."/>
        </authorList>
    </citation>
    <scope>NUCLEOTIDE SEQUENCE [LARGE SCALE GENOMIC DNA]</scope>
</reference>
<dbReference type="InterPro" id="IPR035901">
    <property type="entry name" value="GIY-YIG_endonuc_sf"/>
</dbReference>
<dbReference type="Gene3D" id="3.40.1440.10">
    <property type="entry name" value="GIY-YIG endonuclease"/>
    <property type="match status" value="1"/>
</dbReference>
<organism evidence="2 3">
    <name type="scientific">Candidatus Yanofskybacteria bacterium RIFCSPHIGHO2_02_FULL_39_10</name>
    <dbReference type="NCBI Taxonomy" id="1802674"/>
    <lineage>
        <taxon>Bacteria</taxon>
        <taxon>Candidatus Yanofskyibacteriota</taxon>
    </lineage>
</organism>
<proteinExistence type="predicted"/>
<protein>
    <recommendedName>
        <fullName evidence="1">GIY-YIG domain-containing protein</fullName>
    </recommendedName>
</protein>
<dbReference type="InterPro" id="IPR000305">
    <property type="entry name" value="GIY-YIG_endonuc"/>
</dbReference>
<evidence type="ECO:0000313" key="3">
    <source>
        <dbReference type="Proteomes" id="UP000178908"/>
    </source>
</evidence>
<dbReference type="EMBL" id="MGJO01000043">
    <property type="protein sequence ID" value="OGN08683.1"/>
    <property type="molecule type" value="Genomic_DNA"/>
</dbReference>
<evidence type="ECO:0000313" key="2">
    <source>
        <dbReference type="EMBL" id="OGN08683.1"/>
    </source>
</evidence>
<accession>A0A1F8F6C1</accession>
<dbReference type="Pfam" id="PF01541">
    <property type="entry name" value="GIY-YIG"/>
    <property type="match status" value="1"/>
</dbReference>